<reference evidence="2 3" key="1">
    <citation type="submission" date="2018-08" db="EMBL/GenBank/DDBJ databases">
        <title>Neisseria zalophi ATCC BAA-2455 complete genome.</title>
        <authorList>
            <person name="Veseli I.A."/>
            <person name="Buttler R."/>
            <person name="Mascarenhas dos Santos A.C."/>
            <person name="Pombert J.-F."/>
        </authorList>
    </citation>
    <scope>NUCLEOTIDE SEQUENCE [LARGE SCALE GENOMIC DNA]</scope>
    <source>
        <strain evidence="2 3">ATCC BAA-2455</strain>
    </source>
</reference>
<proteinExistence type="predicted"/>
<keyword evidence="1" id="KW-0812">Transmembrane</keyword>
<keyword evidence="1" id="KW-0472">Membrane</keyword>
<gene>
    <name evidence="2" type="ORF">D0T92_10470</name>
</gene>
<evidence type="ECO:0000313" key="2">
    <source>
        <dbReference type="EMBL" id="QEY26912.1"/>
    </source>
</evidence>
<accession>A0A5J6Q143</accession>
<keyword evidence="1" id="KW-1133">Transmembrane helix</keyword>
<dbReference type="EMBL" id="CP031700">
    <property type="protein sequence ID" value="QEY26912.1"/>
    <property type="molecule type" value="Genomic_DNA"/>
</dbReference>
<organism evidence="2 3">
    <name type="scientific">Neisseria zalophi</name>
    <dbReference type="NCBI Taxonomy" id="640030"/>
    <lineage>
        <taxon>Bacteria</taxon>
        <taxon>Pseudomonadati</taxon>
        <taxon>Pseudomonadota</taxon>
        <taxon>Betaproteobacteria</taxon>
        <taxon>Neisseriales</taxon>
        <taxon>Neisseriaceae</taxon>
        <taxon>Neisseria</taxon>
    </lineage>
</organism>
<keyword evidence="3" id="KW-1185">Reference proteome</keyword>
<dbReference type="RefSeq" id="WP_151052633.1">
    <property type="nucleotide sequence ID" value="NZ_CP031700.1"/>
</dbReference>
<dbReference type="Proteomes" id="UP000325713">
    <property type="component" value="Chromosome"/>
</dbReference>
<evidence type="ECO:0000313" key="3">
    <source>
        <dbReference type="Proteomes" id="UP000325713"/>
    </source>
</evidence>
<sequence length="147" mass="16483">MAVNLGSNKQKILIAVLLLLFAAVKIGGLLWWKNSQPDVRVMAEAECNVQKGCHLPNGAEVEFVGQVSTQTPFDIVINNVPPETQEVYVSFSMRDMDMGFNRYKLVRQEGGEWAAKNIRLPICTQDRRDYLADIHIGGEVFQMVVMA</sequence>
<dbReference type="KEGG" id="nzl:D0T92_10470"/>
<dbReference type="AlphaFoldDB" id="A0A5J6Q143"/>
<protein>
    <submittedName>
        <fullName evidence="2">Uncharacterized protein</fullName>
    </submittedName>
</protein>
<evidence type="ECO:0000256" key="1">
    <source>
        <dbReference type="SAM" id="Phobius"/>
    </source>
</evidence>
<name>A0A5J6Q143_9NEIS</name>
<dbReference type="OrthoDB" id="9134483at2"/>
<feature type="transmembrane region" description="Helical" evidence="1">
    <location>
        <begin position="12"/>
        <end position="32"/>
    </location>
</feature>